<comment type="caution">
    <text evidence="1">The sequence shown here is derived from an EMBL/GenBank/DDBJ whole genome shotgun (WGS) entry which is preliminary data.</text>
</comment>
<proteinExistence type="predicted"/>
<dbReference type="OrthoDB" id="667771at2"/>
<evidence type="ECO:0000313" key="1">
    <source>
        <dbReference type="EMBL" id="RNI35677.1"/>
    </source>
</evidence>
<sequence length="125" mass="14489">MSEMSLNKEMNIEVNVRLIRKGDDEPLSGNEFKVRLYDKDIFNDDFLGESIPDEDGLARFVFSQKDFSKPVQLDTKPDFYFVVYKNELQIFKSKVMSNLDLSDVEEFVMKEGQVIDLGTFLIDAD</sequence>
<organism evidence="1 2">
    <name type="scientific">Hanamia caeni</name>
    <dbReference type="NCBI Taxonomy" id="2294116"/>
    <lineage>
        <taxon>Bacteria</taxon>
        <taxon>Pseudomonadati</taxon>
        <taxon>Bacteroidota</taxon>
        <taxon>Chitinophagia</taxon>
        <taxon>Chitinophagales</taxon>
        <taxon>Chitinophagaceae</taxon>
        <taxon>Hanamia</taxon>
    </lineage>
</organism>
<evidence type="ECO:0000313" key="2">
    <source>
        <dbReference type="Proteomes" id="UP000267223"/>
    </source>
</evidence>
<dbReference type="RefSeq" id="WP_123120957.1">
    <property type="nucleotide sequence ID" value="NZ_RJJR01000009.1"/>
</dbReference>
<name>A0A3M9NEF5_9BACT</name>
<dbReference type="AlphaFoldDB" id="A0A3M9NEF5"/>
<reference evidence="1 2" key="1">
    <citation type="submission" date="2018-11" db="EMBL/GenBank/DDBJ databases">
        <title>Draft genome sequence of Ferruginibacter sp. BO-59.</title>
        <authorList>
            <person name="Im W.T."/>
        </authorList>
    </citation>
    <scope>NUCLEOTIDE SEQUENCE [LARGE SCALE GENOMIC DNA]</scope>
    <source>
        <strain evidence="1 2">BO-59</strain>
    </source>
</reference>
<accession>A0A3M9NEF5</accession>
<dbReference type="Proteomes" id="UP000267223">
    <property type="component" value="Unassembled WGS sequence"/>
</dbReference>
<dbReference type="EMBL" id="RJJR01000009">
    <property type="protein sequence ID" value="RNI35677.1"/>
    <property type="molecule type" value="Genomic_DNA"/>
</dbReference>
<gene>
    <name evidence="1" type="ORF">EFY79_11985</name>
</gene>
<keyword evidence="2" id="KW-1185">Reference proteome</keyword>
<protein>
    <submittedName>
        <fullName evidence="1">Uncharacterized protein</fullName>
    </submittedName>
</protein>